<protein>
    <submittedName>
        <fullName evidence="1">Uncharacterized protein</fullName>
    </submittedName>
</protein>
<evidence type="ECO:0000313" key="1">
    <source>
        <dbReference type="EMBL" id="KFB73132.1"/>
    </source>
</evidence>
<dbReference type="AlphaFoldDB" id="A0A080LWK0"/>
<comment type="caution">
    <text evidence="1">The sequence shown here is derived from an EMBL/GenBank/DDBJ whole genome shotgun (WGS) entry which is preliminary data.</text>
</comment>
<reference evidence="1 2" key="1">
    <citation type="submission" date="2014-02" db="EMBL/GenBank/DDBJ databases">
        <title>Expanding our view of genomic diversity in Candidatus Accumulibacter clades.</title>
        <authorList>
            <person name="Skennerton C.T."/>
            <person name="Barr J.J."/>
            <person name="Slater F.R."/>
            <person name="Bond P.L."/>
            <person name="Tyson G.W."/>
        </authorList>
    </citation>
    <scope>NUCLEOTIDE SEQUENCE [LARGE SCALE GENOMIC DNA]</scope>
    <source>
        <strain evidence="2">BA-91</strain>
    </source>
</reference>
<gene>
    <name evidence="1" type="ORF">AW09_001626</name>
</gene>
<sequence>MEDEAKLIVVEPCDLGRLQLALIQAEPVLQQGQAPGVEMPFDTYQILLVDHRVLANQLARHSPVLGQDEQACRINVEPACGCQSLQAGRMESRRVRRAILCLWSNQGHCRLAARFRLSRDIAYRLVQQNRQSALLIRLRLPVEGNDGIRMRARSEFADPPTIHENPASRDVFIRIAARAKTAFCHQLGNAYAIRRHPARHFRDGRGGRYAGAGQQPGLCLVRWPAGHTGRGRLVPGHAWQ</sequence>
<accession>A0A080LWK0</accession>
<proteinExistence type="predicted"/>
<organism evidence="1 2">
    <name type="scientific">Candidatus Accumulibacter phosphatis</name>
    <dbReference type="NCBI Taxonomy" id="327160"/>
    <lineage>
        <taxon>Bacteria</taxon>
        <taxon>Pseudomonadati</taxon>
        <taxon>Pseudomonadota</taxon>
        <taxon>Betaproteobacteria</taxon>
        <taxon>Candidatus Accumulibacter</taxon>
    </lineage>
</organism>
<evidence type="ECO:0000313" key="2">
    <source>
        <dbReference type="Proteomes" id="UP000020077"/>
    </source>
</evidence>
<name>A0A080LWK0_9PROT</name>
<dbReference type="Proteomes" id="UP000020077">
    <property type="component" value="Unassembled WGS sequence"/>
</dbReference>
<dbReference type="EMBL" id="JDVG02000280">
    <property type="protein sequence ID" value="KFB73132.1"/>
    <property type="molecule type" value="Genomic_DNA"/>
</dbReference>